<name>W4LR38_ENTF1</name>
<gene>
    <name evidence="14" type="ORF">ETSY1_10825</name>
</gene>
<dbReference type="NCBIfam" id="TIGR00229">
    <property type="entry name" value="sensory_box"/>
    <property type="match status" value="2"/>
</dbReference>
<comment type="caution">
    <text evidence="14">The sequence shown here is derived from an EMBL/GenBank/DDBJ whole genome shotgun (WGS) entry which is preliminary data.</text>
</comment>
<feature type="domain" description="PAC" evidence="13">
    <location>
        <begin position="61"/>
        <end position="113"/>
    </location>
</feature>
<reference evidence="14 15" key="1">
    <citation type="journal article" date="2014" name="Nature">
        <title>An environmental bacterial taxon with a large and distinct metabolic repertoire.</title>
        <authorList>
            <person name="Wilson M.C."/>
            <person name="Mori T."/>
            <person name="Ruckert C."/>
            <person name="Uria A.R."/>
            <person name="Helf M.J."/>
            <person name="Takada K."/>
            <person name="Gernert C."/>
            <person name="Steffens U.A."/>
            <person name="Heycke N."/>
            <person name="Schmitt S."/>
            <person name="Rinke C."/>
            <person name="Helfrich E.J."/>
            <person name="Brachmann A.O."/>
            <person name="Gurgui C."/>
            <person name="Wakimoto T."/>
            <person name="Kracht M."/>
            <person name="Crusemann M."/>
            <person name="Hentschel U."/>
            <person name="Abe I."/>
            <person name="Matsunaga S."/>
            <person name="Kalinowski J."/>
            <person name="Takeyama H."/>
            <person name="Piel J."/>
        </authorList>
    </citation>
    <scope>NUCLEOTIDE SEQUENCE [LARGE SCALE GENOMIC DNA]</scope>
    <source>
        <strain evidence="15">TSY1</strain>
    </source>
</reference>
<keyword evidence="9" id="KW-0472">Membrane</keyword>
<dbReference type="InterPro" id="IPR000700">
    <property type="entry name" value="PAS-assoc_C"/>
</dbReference>
<dbReference type="Gene3D" id="1.10.287.130">
    <property type="match status" value="1"/>
</dbReference>
<keyword evidence="8" id="KW-0902">Two-component regulatory system</keyword>
<feature type="coiled-coil region" evidence="10">
    <location>
        <begin position="230"/>
        <end position="258"/>
    </location>
</feature>
<proteinExistence type="predicted"/>
<keyword evidence="6" id="KW-0418">Kinase</keyword>
<evidence type="ECO:0000313" key="15">
    <source>
        <dbReference type="Proteomes" id="UP000019141"/>
    </source>
</evidence>
<evidence type="ECO:0000256" key="8">
    <source>
        <dbReference type="ARBA" id="ARBA00023012"/>
    </source>
</evidence>
<evidence type="ECO:0000256" key="3">
    <source>
        <dbReference type="ARBA" id="ARBA00012438"/>
    </source>
</evidence>
<accession>W4LR38</accession>
<dbReference type="InterPro" id="IPR036097">
    <property type="entry name" value="HisK_dim/P_sf"/>
</dbReference>
<evidence type="ECO:0000256" key="5">
    <source>
        <dbReference type="ARBA" id="ARBA00022741"/>
    </source>
</evidence>
<dbReference type="EMBL" id="AZHW01000328">
    <property type="protein sequence ID" value="ETX00534.1"/>
    <property type="molecule type" value="Genomic_DNA"/>
</dbReference>
<dbReference type="Proteomes" id="UP000019141">
    <property type="component" value="Unassembled WGS sequence"/>
</dbReference>
<dbReference type="PROSITE" id="PS50112">
    <property type="entry name" value="PAS"/>
    <property type="match status" value="2"/>
</dbReference>
<dbReference type="InterPro" id="IPR003661">
    <property type="entry name" value="HisK_dim/P_dom"/>
</dbReference>
<dbReference type="InterPro" id="IPR000014">
    <property type="entry name" value="PAS"/>
</dbReference>
<evidence type="ECO:0000256" key="7">
    <source>
        <dbReference type="ARBA" id="ARBA00022840"/>
    </source>
</evidence>
<evidence type="ECO:0000256" key="10">
    <source>
        <dbReference type="SAM" id="Coils"/>
    </source>
</evidence>
<dbReference type="CDD" id="cd00082">
    <property type="entry name" value="HisKA"/>
    <property type="match status" value="1"/>
</dbReference>
<dbReference type="Pfam" id="PF08448">
    <property type="entry name" value="PAS_4"/>
    <property type="match status" value="1"/>
</dbReference>
<dbReference type="SUPFAM" id="SSF47384">
    <property type="entry name" value="Homodimeric domain of signal transducing histidine kinase"/>
    <property type="match status" value="1"/>
</dbReference>
<keyword evidence="7" id="KW-0067">ATP-binding</keyword>
<keyword evidence="10" id="KW-0175">Coiled coil</keyword>
<comment type="catalytic activity">
    <reaction evidence="1">
        <text>ATP + protein L-histidine = ADP + protein N-phospho-L-histidine.</text>
        <dbReference type="EC" id="2.7.13.3"/>
    </reaction>
</comment>
<evidence type="ECO:0000259" key="12">
    <source>
        <dbReference type="PROSITE" id="PS50112"/>
    </source>
</evidence>
<dbReference type="SMART" id="SM00086">
    <property type="entry name" value="PAC"/>
    <property type="match status" value="2"/>
</dbReference>
<feature type="domain" description="PAS" evidence="12">
    <location>
        <begin position="1"/>
        <end position="57"/>
    </location>
</feature>
<dbReference type="InterPro" id="IPR035965">
    <property type="entry name" value="PAS-like_dom_sf"/>
</dbReference>
<dbReference type="Pfam" id="PF13426">
    <property type="entry name" value="PAS_9"/>
    <property type="match status" value="1"/>
</dbReference>
<dbReference type="GO" id="GO:0016020">
    <property type="term" value="C:membrane"/>
    <property type="evidence" value="ECO:0007669"/>
    <property type="project" value="UniProtKB-SubCell"/>
</dbReference>
<dbReference type="SUPFAM" id="SSF55785">
    <property type="entry name" value="PYP-like sensor domain (PAS domain)"/>
    <property type="match status" value="2"/>
</dbReference>
<evidence type="ECO:0000256" key="4">
    <source>
        <dbReference type="ARBA" id="ARBA00022679"/>
    </source>
</evidence>
<evidence type="ECO:0000256" key="9">
    <source>
        <dbReference type="ARBA" id="ARBA00023136"/>
    </source>
</evidence>
<feature type="domain" description="PAS" evidence="12">
    <location>
        <begin position="114"/>
        <end position="184"/>
    </location>
</feature>
<feature type="domain" description="Histidine kinase" evidence="11">
    <location>
        <begin position="258"/>
        <end position="341"/>
    </location>
</feature>
<sequence>MILTCAPDGAIISVNRAIETRLGRSREAVLGQPWYQLTAPAWRQQAQGQFQQWVDGQKQPQMFEIELIASNGRLVPFEAWTNRVPDEQGEALEIRMILRDISARREVEQALKASELRYRNLFEHANDAMATCGLDGALLSVNRAFEKLFGYPREDLIGQSYLLLATPASLPQWQDRLRRVLKGERPSRLWETEALHKSGRLMFVEFRSGYMYDRAGKPVGFEGTVRDITARKLEEQALREAKEAAEEANRAKSQFLANMSHELRTPLNAIIGYSEMLQEEAEDRDQTHYVTDLQKIRTAARHLLALINGILDLSKIEAGRMELHVEAFDVMAMIEDVVATIHPLMEQSTNTLTVTCAPTSVRCGPMPPKCGRACSIYSAMPASLPSWARLFWRPPACVVNRPNGFTFASQITVLA</sequence>
<evidence type="ECO:0000259" key="13">
    <source>
        <dbReference type="PROSITE" id="PS50113"/>
    </source>
</evidence>
<dbReference type="Pfam" id="PF00512">
    <property type="entry name" value="HisKA"/>
    <property type="match status" value="1"/>
</dbReference>
<dbReference type="EC" id="2.7.13.3" evidence="3"/>
<dbReference type="InterPro" id="IPR001610">
    <property type="entry name" value="PAC"/>
</dbReference>
<evidence type="ECO:0000259" key="11">
    <source>
        <dbReference type="PROSITE" id="PS50109"/>
    </source>
</evidence>
<comment type="subcellular location">
    <subcellularLocation>
        <location evidence="2">Membrane</location>
    </subcellularLocation>
</comment>
<keyword evidence="5" id="KW-0547">Nucleotide-binding</keyword>
<dbReference type="PROSITE" id="PS50113">
    <property type="entry name" value="PAC"/>
    <property type="match status" value="2"/>
</dbReference>
<dbReference type="HOGENOM" id="CLU_661718_0_0_7"/>
<keyword evidence="4" id="KW-0808">Transferase</keyword>
<protein>
    <recommendedName>
        <fullName evidence="3">histidine kinase</fullName>
        <ecNumber evidence="3">2.7.13.3</ecNumber>
    </recommendedName>
</protein>
<organism evidence="14 15">
    <name type="scientific">Entotheonella factor</name>
    <dbReference type="NCBI Taxonomy" id="1429438"/>
    <lineage>
        <taxon>Bacteria</taxon>
        <taxon>Pseudomonadati</taxon>
        <taxon>Nitrospinota/Tectimicrobiota group</taxon>
        <taxon>Candidatus Tectimicrobiota</taxon>
        <taxon>Candidatus Entotheonellia</taxon>
        <taxon>Candidatus Entotheonellales</taxon>
        <taxon>Candidatus Entotheonellaceae</taxon>
        <taxon>Candidatus Entotheonella</taxon>
    </lineage>
</organism>
<evidence type="ECO:0000256" key="1">
    <source>
        <dbReference type="ARBA" id="ARBA00000085"/>
    </source>
</evidence>
<dbReference type="FunFam" id="1.10.287.130:FF:000038">
    <property type="entry name" value="Sensory transduction histidine kinase"/>
    <property type="match status" value="1"/>
</dbReference>
<evidence type="ECO:0000256" key="6">
    <source>
        <dbReference type="ARBA" id="ARBA00022777"/>
    </source>
</evidence>
<dbReference type="SMART" id="SM00091">
    <property type="entry name" value="PAS"/>
    <property type="match status" value="2"/>
</dbReference>
<dbReference type="AlphaFoldDB" id="W4LR38"/>
<dbReference type="GO" id="GO:0000155">
    <property type="term" value="F:phosphorelay sensor kinase activity"/>
    <property type="evidence" value="ECO:0007669"/>
    <property type="project" value="InterPro"/>
</dbReference>
<dbReference type="PROSITE" id="PS50109">
    <property type="entry name" value="HIS_KIN"/>
    <property type="match status" value="1"/>
</dbReference>
<dbReference type="InterPro" id="IPR005467">
    <property type="entry name" value="His_kinase_dom"/>
</dbReference>
<dbReference type="Gene3D" id="3.30.450.20">
    <property type="entry name" value="PAS domain"/>
    <property type="match status" value="2"/>
</dbReference>
<keyword evidence="15" id="KW-1185">Reference proteome</keyword>
<evidence type="ECO:0000313" key="14">
    <source>
        <dbReference type="EMBL" id="ETX00534.1"/>
    </source>
</evidence>
<dbReference type="PANTHER" id="PTHR43047:SF64">
    <property type="entry name" value="HISTIDINE KINASE CONTAINING CHEY-HOMOLOGOUS RECEIVER DOMAIN AND PAS DOMAIN-RELATED"/>
    <property type="match status" value="1"/>
</dbReference>
<dbReference type="PANTHER" id="PTHR43047">
    <property type="entry name" value="TWO-COMPONENT HISTIDINE PROTEIN KINASE"/>
    <property type="match status" value="1"/>
</dbReference>
<dbReference type="GO" id="GO:0005524">
    <property type="term" value="F:ATP binding"/>
    <property type="evidence" value="ECO:0007669"/>
    <property type="project" value="UniProtKB-KW"/>
</dbReference>
<dbReference type="InterPro" id="IPR013656">
    <property type="entry name" value="PAS_4"/>
</dbReference>
<feature type="domain" description="PAC" evidence="13">
    <location>
        <begin position="188"/>
        <end position="240"/>
    </location>
</feature>
<dbReference type="SMART" id="SM00388">
    <property type="entry name" value="HisKA"/>
    <property type="match status" value="1"/>
</dbReference>
<evidence type="ECO:0000256" key="2">
    <source>
        <dbReference type="ARBA" id="ARBA00004370"/>
    </source>
</evidence>
<dbReference type="CDD" id="cd00130">
    <property type="entry name" value="PAS"/>
    <property type="match status" value="2"/>
</dbReference>